<evidence type="ECO:0000259" key="3">
    <source>
        <dbReference type="Pfam" id="PF10193"/>
    </source>
</evidence>
<dbReference type="GO" id="GO:0042162">
    <property type="term" value="F:telomeric DNA binding"/>
    <property type="evidence" value="ECO:0007669"/>
    <property type="project" value="TreeGrafter"/>
</dbReference>
<dbReference type="InterPro" id="IPR051970">
    <property type="entry name" value="TEL2_Regulation"/>
</dbReference>
<dbReference type="GO" id="GO:0051879">
    <property type="term" value="F:Hsp90 protein binding"/>
    <property type="evidence" value="ECO:0007669"/>
    <property type="project" value="TreeGrafter"/>
</dbReference>
<proteinExistence type="inferred from homology"/>
<feature type="domain" description="Telomere length regulation protein conserved" evidence="3">
    <location>
        <begin position="595"/>
        <end position="706"/>
    </location>
</feature>
<dbReference type="AlphaFoldDB" id="A0A507BB38"/>
<dbReference type="Proteomes" id="UP000319257">
    <property type="component" value="Unassembled WGS sequence"/>
</dbReference>
<comment type="caution">
    <text evidence="4">The sequence shown here is derived from an EMBL/GenBank/DDBJ whole genome shotgun (WGS) entry which is preliminary data.</text>
</comment>
<comment type="similarity">
    <text evidence="1">Belongs to the TEL2 family.</text>
</comment>
<dbReference type="GeneID" id="41971187"/>
<organism evidence="4 5">
    <name type="scientific">Thyridium curvatum</name>
    <dbReference type="NCBI Taxonomy" id="1093900"/>
    <lineage>
        <taxon>Eukaryota</taxon>
        <taxon>Fungi</taxon>
        <taxon>Dikarya</taxon>
        <taxon>Ascomycota</taxon>
        <taxon>Pezizomycotina</taxon>
        <taxon>Sordariomycetes</taxon>
        <taxon>Sordariomycetidae</taxon>
        <taxon>Thyridiales</taxon>
        <taxon>Thyridiaceae</taxon>
        <taxon>Thyridium</taxon>
    </lineage>
</organism>
<dbReference type="GO" id="GO:0005829">
    <property type="term" value="C:cytosol"/>
    <property type="evidence" value="ECO:0007669"/>
    <property type="project" value="TreeGrafter"/>
</dbReference>
<evidence type="ECO:0000256" key="1">
    <source>
        <dbReference type="ARBA" id="ARBA00006133"/>
    </source>
</evidence>
<feature type="region of interest" description="Disordered" evidence="2">
    <location>
        <begin position="1"/>
        <end position="20"/>
    </location>
</feature>
<dbReference type="RefSeq" id="XP_030998157.1">
    <property type="nucleotide sequence ID" value="XM_031138074.1"/>
</dbReference>
<dbReference type="PANTHER" id="PTHR15830">
    <property type="entry name" value="TELOMERE LENGTH REGULATION PROTEIN TEL2 FAMILY MEMBER"/>
    <property type="match status" value="1"/>
</dbReference>
<dbReference type="InterPro" id="IPR038528">
    <property type="entry name" value="TEL2_C_sf"/>
</dbReference>
<evidence type="ECO:0000256" key="2">
    <source>
        <dbReference type="SAM" id="MobiDB-lite"/>
    </source>
</evidence>
<name>A0A507BB38_9PEZI</name>
<feature type="region of interest" description="Disordered" evidence="2">
    <location>
        <begin position="533"/>
        <end position="590"/>
    </location>
</feature>
<keyword evidence="5" id="KW-1185">Reference proteome</keyword>
<dbReference type="OrthoDB" id="10258062at2759"/>
<evidence type="ECO:0000313" key="4">
    <source>
        <dbReference type="EMBL" id="TPX16446.1"/>
    </source>
</evidence>
<dbReference type="Pfam" id="PF10193">
    <property type="entry name" value="Telomere_reg-2"/>
    <property type="match status" value="1"/>
</dbReference>
<dbReference type="Gene3D" id="1.25.40.720">
    <property type="entry name" value="Telomere length regulation protein 2, C-terminal domain"/>
    <property type="match status" value="2"/>
</dbReference>
<dbReference type="STRING" id="1093900.A0A507BB38"/>
<feature type="compositionally biased region" description="Polar residues" evidence="2">
    <location>
        <begin position="7"/>
        <end position="20"/>
    </location>
</feature>
<dbReference type="InParanoid" id="A0A507BB38"/>
<gene>
    <name evidence="4" type="ORF">E0L32_003740</name>
</gene>
<dbReference type="EMBL" id="SKBQ01000017">
    <property type="protein sequence ID" value="TPX16446.1"/>
    <property type="molecule type" value="Genomic_DNA"/>
</dbReference>
<feature type="compositionally biased region" description="Acidic residues" evidence="2">
    <location>
        <begin position="554"/>
        <end position="565"/>
    </location>
</feature>
<sequence>MDLLLHASSNEGPTGSQTQPVFIGKADARRHDTASNLAEASFEQVLDILKNEPDYDTLISALQHVRRARASSSKPMVPSVPGPQYSQLVQVLVLRIAPNYWPLLKTEPSAKGLFLDCLRSLTGVNACLARLRVLLQDERAEGPRASGSDPSFDLDSLLDMTSGILEGEDGLHQLWIGSSVGFETESKKRPLQQEFVNIVGGGKIISLAAEAQNVLDKKATRDSTTSSSSYWIANGKQYSIWLAMNLSYSANRSLPEGESLLPQLLAKSFRLGFQEAVMETLLSSLILRSESGAHRFRDLLASLAPLERRKVAFALLSLLSRDYLGGSQMNDTKSSREMISAVAGLIHQLVSTEELVSEILEHWLVSPSGAAAMGTVGMRRAVLAVVAQYKDILIGVLEKVMDQFSDQLYIKHTPVLHQEAQAQVLLLAAGYVHKLAPLKLVMLKRSTNYPRGISNRLAASQSRARLLGMIVGEALSSLTDKPETRLDFHMEETSTEEAEWYKSLVMAADTVGSIDPLRAAQKVVKVIAPAPSQKKPVSVRKPARLPQTTGFIVEEVDDSEDDGDDPVPYAKPDSDAEDSDDDDPTTIRRDKPRAPVYIRSLIAYLRDSENYDHQKLGMATAPVLIRRKAQHGTEVRDHLQELVPLLIGIQDKYDIEEFADQRLQSLIALCVAQPDVVGPRFAQALFEGDYSVSQRAAILTTMGLAARELAGLDDSAYASAAAFPSHTLPERVQRLYLDSPHQTDGKGNTHDNLRPLPQSALEQITHNLTSDMLAPMAAQAADSATGPEVLKLSSFTKRLQQQQGAKGGKASRAATGVRSIPNTTAQLIASSFFFPLTARFLNAIHAMSARLRGVVFQPLLLTLYIKTLAVLLHAAGPSTLALPQMTSELWGLLLGSSIQTHCVGDSGVTRAVLFALLTLFEVNENRMRDLCREQGKEVVQTQEWVAQVFEQTRGEDGGEENEVKMLAAGILIRLRDGLEKYRLLLMGDMI</sequence>
<dbReference type="PANTHER" id="PTHR15830:SF10">
    <property type="entry name" value="TELOMERE LENGTH REGULATION PROTEIN TEL2 HOMOLOG"/>
    <property type="match status" value="1"/>
</dbReference>
<reference evidence="4 5" key="1">
    <citation type="submission" date="2019-06" db="EMBL/GenBank/DDBJ databases">
        <title>Draft genome sequence of the filamentous fungus Phialemoniopsis curvata isolated from diesel fuel.</title>
        <authorList>
            <person name="Varaljay V.A."/>
            <person name="Lyon W.J."/>
            <person name="Crouch A.L."/>
            <person name="Drake C.E."/>
            <person name="Hollomon J.M."/>
            <person name="Nadeau L.J."/>
            <person name="Nunn H.S."/>
            <person name="Stevenson B.S."/>
            <person name="Bojanowski C.L."/>
            <person name="Crookes-Goodson W.J."/>
        </authorList>
    </citation>
    <scope>NUCLEOTIDE SEQUENCE [LARGE SCALE GENOMIC DNA]</scope>
    <source>
        <strain evidence="4 5">D216</strain>
    </source>
</reference>
<dbReference type="GO" id="GO:0051083">
    <property type="term" value="P:'de novo' cotranslational protein folding"/>
    <property type="evidence" value="ECO:0007669"/>
    <property type="project" value="TreeGrafter"/>
</dbReference>
<dbReference type="InterPro" id="IPR019337">
    <property type="entry name" value="Telomere_length_regulation_dom"/>
</dbReference>
<evidence type="ECO:0000313" key="5">
    <source>
        <dbReference type="Proteomes" id="UP000319257"/>
    </source>
</evidence>
<feature type="compositionally biased region" description="Acidic residues" evidence="2">
    <location>
        <begin position="575"/>
        <end position="584"/>
    </location>
</feature>
<protein>
    <recommendedName>
        <fullName evidence="3">Telomere length regulation protein conserved domain-containing protein</fullName>
    </recommendedName>
</protein>
<accession>A0A507BB38</accession>